<feature type="domain" description="Glycosyltransferase 2-like" evidence="1">
    <location>
        <begin position="8"/>
        <end position="161"/>
    </location>
</feature>
<dbReference type="OrthoDB" id="9802632at2"/>
<dbReference type="Pfam" id="PF00535">
    <property type="entry name" value="Glycos_transf_2"/>
    <property type="match status" value="1"/>
</dbReference>
<dbReference type="EMBL" id="JWTB01000012">
    <property type="protein sequence ID" value="KIC67955.1"/>
    <property type="molecule type" value="Genomic_DNA"/>
</dbReference>
<dbReference type="InterPro" id="IPR050834">
    <property type="entry name" value="Glycosyltransf_2"/>
</dbReference>
<sequence>MDAATPISVVIPTHNDAGELRACLALLAAQTRPADEIIVVDNSSTDDTAAVCAAAGVHRLPVHLQGIPATAAAGFDAAAGAIIARLDTDSRPPVDWLERIERTLAAAPPLTAVTGPGVFRGGNAPARLAGRCLLQGGYFGLIGYLLGHPPVYGSNFALRREVWAGIRADVVRDNALVHDDLDISYRLRPDMDVIYDPALKVGVSARPFTSWAAFRHRLVLSVVTFRVEFHYQPPLRRRRERSRWRLQP</sequence>
<dbReference type="CDD" id="cd00761">
    <property type="entry name" value="Glyco_tranf_GTA_type"/>
    <property type="match status" value="1"/>
</dbReference>
<dbReference type="Proteomes" id="UP000031196">
    <property type="component" value="Unassembled WGS sequence"/>
</dbReference>
<name>A0A0B4DU19_PSEPS</name>
<protein>
    <submittedName>
        <fullName evidence="2">Glycosyl transferase</fullName>
    </submittedName>
</protein>
<dbReference type="RefSeq" id="WP_043451089.1">
    <property type="nucleotide sequence ID" value="NZ_JWTB01000012.1"/>
</dbReference>
<dbReference type="InterPro" id="IPR029044">
    <property type="entry name" value="Nucleotide-diphossugar_trans"/>
</dbReference>
<evidence type="ECO:0000259" key="1">
    <source>
        <dbReference type="Pfam" id="PF00535"/>
    </source>
</evidence>
<dbReference type="InterPro" id="IPR001173">
    <property type="entry name" value="Glyco_trans_2-like"/>
</dbReference>
<evidence type="ECO:0000313" key="2">
    <source>
        <dbReference type="EMBL" id="KIC67955.1"/>
    </source>
</evidence>
<dbReference type="PANTHER" id="PTHR43685">
    <property type="entry name" value="GLYCOSYLTRANSFERASE"/>
    <property type="match status" value="1"/>
</dbReference>
<organism evidence="2 3">
    <name type="scientific">Pseudarthrobacter phenanthrenivorans</name>
    <name type="common">Arthrobacter phenanthrenivorans</name>
    <dbReference type="NCBI Taxonomy" id="361575"/>
    <lineage>
        <taxon>Bacteria</taxon>
        <taxon>Bacillati</taxon>
        <taxon>Actinomycetota</taxon>
        <taxon>Actinomycetes</taxon>
        <taxon>Micrococcales</taxon>
        <taxon>Micrococcaceae</taxon>
        <taxon>Pseudarthrobacter</taxon>
    </lineage>
</organism>
<gene>
    <name evidence="2" type="ORF">RM50_06690</name>
</gene>
<proteinExistence type="predicted"/>
<evidence type="ECO:0000313" key="3">
    <source>
        <dbReference type="Proteomes" id="UP000031196"/>
    </source>
</evidence>
<dbReference type="Gene3D" id="3.90.550.10">
    <property type="entry name" value="Spore Coat Polysaccharide Biosynthesis Protein SpsA, Chain A"/>
    <property type="match status" value="1"/>
</dbReference>
<reference evidence="2 3" key="1">
    <citation type="submission" date="2014-12" db="EMBL/GenBank/DDBJ databases">
        <title>Genome sequencing of Arthrobacter phenanthrenivorans SWC37.</title>
        <authorList>
            <person name="Tan P.W."/>
            <person name="Chan K.-G."/>
        </authorList>
    </citation>
    <scope>NUCLEOTIDE SEQUENCE [LARGE SCALE GENOMIC DNA]</scope>
    <source>
        <strain evidence="2 3">SWC37</strain>
    </source>
</reference>
<dbReference type="PANTHER" id="PTHR43685:SF14">
    <property type="entry name" value="GLYCOSYLTRANSFERASE 2-LIKE DOMAIN-CONTAINING PROTEIN"/>
    <property type="match status" value="1"/>
</dbReference>
<accession>A0A0B4DU19</accession>
<comment type="caution">
    <text evidence="2">The sequence shown here is derived from an EMBL/GenBank/DDBJ whole genome shotgun (WGS) entry which is preliminary data.</text>
</comment>
<dbReference type="SUPFAM" id="SSF53448">
    <property type="entry name" value="Nucleotide-diphospho-sugar transferases"/>
    <property type="match status" value="1"/>
</dbReference>
<dbReference type="AlphaFoldDB" id="A0A0B4DU19"/>
<dbReference type="GO" id="GO:0016740">
    <property type="term" value="F:transferase activity"/>
    <property type="evidence" value="ECO:0007669"/>
    <property type="project" value="UniProtKB-KW"/>
</dbReference>
<keyword evidence="2" id="KW-0808">Transferase</keyword>